<dbReference type="EMBL" id="UZAU01000742">
    <property type="status" value="NOT_ANNOTATED_CDS"/>
    <property type="molecule type" value="Genomic_DNA"/>
</dbReference>
<evidence type="ECO:0000313" key="4">
    <source>
        <dbReference type="Proteomes" id="UP000596661"/>
    </source>
</evidence>
<protein>
    <recommendedName>
        <fullName evidence="2">Zinc knuckle CX2CX4HX4C domain-containing protein</fullName>
    </recommendedName>
</protein>
<evidence type="ECO:0000259" key="2">
    <source>
        <dbReference type="Pfam" id="PF14392"/>
    </source>
</evidence>
<feature type="region of interest" description="Disordered" evidence="1">
    <location>
        <begin position="426"/>
        <end position="472"/>
    </location>
</feature>
<dbReference type="PANTHER" id="PTHR31286">
    <property type="entry name" value="GLYCINE-RICH CELL WALL STRUCTURAL PROTEIN 1.8-LIKE"/>
    <property type="match status" value="1"/>
</dbReference>
<dbReference type="EnsemblPlants" id="evm.model.09.936">
    <property type="protein sequence ID" value="cds.evm.model.09.936"/>
    <property type="gene ID" value="evm.TU.09.936"/>
</dbReference>
<dbReference type="Gramene" id="evm.model.09.936">
    <property type="protein sequence ID" value="cds.evm.model.09.936"/>
    <property type="gene ID" value="evm.TU.09.936"/>
</dbReference>
<dbReference type="Pfam" id="PF14392">
    <property type="entry name" value="zf-CCHC_4"/>
    <property type="match status" value="1"/>
</dbReference>
<accession>A0A803QHU7</accession>
<evidence type="ECO:0000256" key="1">
    <source>
        <dbReference type="SAM" id="MobiDB-lite"/>
    </source>
</evidence>
<keyword evidence="4" id="KW-1185">Reference proteome</keyword>
<reference evidence="3" key="1">
    <citation type="submission" date="2018-11" db="EMBL/GenBank/DDBJ databases">
        <authorList>
            <person name="Grassa J C."/>
        </authorList>
    </citation>
    <scope>NUCLEOTIDE SEQUENCE [LARGE SCALE GENOMIC DNA]</scope>
</reference>
<dbReference type="InterPro" id="IPR040256">
    <property type="entry name" value="At4g02000-like"/>
</dbReference>
<dbReference type="Proteomes" id="UP000596661">
    <property type="component" value="Chromosome 9"/>
</dbReference>
<dbReference type="AlphaFoldDB" id="A0A803QHU7"/>
<dbReference type="InterPro" id="IPR025836">
    <property type="entry name" value="Zn_knuckle_CX2CX4HX4C"/>
</dbReference>
<proteinExistence type="predicted"/>
<organism evidence="3 4">
    <name type="scientific">Cannabis sativa</name>
    <name type="common">Hemp</name>
    <name type="synonym">Marijuana</name>
    <dbReference type="NCBI Taxonomy" id="3483"/>
    <lineage>
        <taxon>Eukaryota</taxon>
        <taxon>Viridiplantae</taxon>
        <taxon>Streptophyta</taxon>
        <taxon>Embryophyta</taxon>
        <taxon>Tracheophyta</taxon>
        <taxon>Spermatophyta</taxon>
        <taxon>Magnoliopsida</taxon>
        <taxon>eudicotyledons</taxon>
        <taxon>Gunneridae</taxon>
        <taxon>Pentapetalae</taxon>
        <taxon>rosids</taxon>
        <taxon>fabids</taxon>
        <taxon>Rosales</taxon>
        <taxon>Cannabaceae</taxon>
        <taxon>Cannabis</taxon>
    </lineage>
</organism>
<sequence length="472" mass="53199">MPKSSLRRKYGYPLCKNQMSEHWDGRFPVKLSESSDMFLLTFGCEGDKIRVLDREPFHFQNHHIVLHTPEIGQNFTSEDLKFTPFWVQIYRLPFLSKTKSLAIALGNIIGEFLDVFEDSLNEGWGPFLRVRVKLDVSKPLKRGRMISLSNVRDKFWVDFRYERLPEYCMECGIIGHPYNKFLIYLEKLDNGIEPDLEYQPFIKGSALPTSAYDRYRMDFSKGNAWPLLTRLAKKSLTSAIPQLELRGLPQPRKLFFGESSHSNVADATDVVVHNPNTITARPPIHDATGLIPNMNQPQQSVTFVPSHLDQSSIIPNTFAKKVSHQPITVTTIGNPDNYSDLSGIYNPMAQVPSNNNFFATYPPSSTSIPILKTTNHTASSPSKSLTTYSSITAAISAHGQENVNPNVQSKRQNEGLSLRQTLKRCRANLPTTSTSSLSDEEDPRHQVSIDNMDSIGDFDNAAEAGFQSRGQR</sequence>
<name>A0A803QHU7_CANSA</name>
<dbReference type="PANTHER" id="PTHR31286:SF167">
    <property type="entry name" value="OS09G0268800 PROTEIN"/>
    <property type="match status" value="1"/>
</dbReference>
<reference evidence="3" key="2">
    <citation type="submission" date="2021-03" db="UniProtKB">
        <authorList>
            <consortium name="EnsemblPlants"/>
        </authorList>
    </citation>
    <scope>IDENTIFICATION</scope>
</reference>
<evidence type="ECO:0000313" key="3">
    <source>
        <dbReference type="EnsemblPlants" id="cds.evm.model.09.936"/>
    </source>
</evidence>
<feature type="domain" description="Zinc knuckle CX2CX4HX4C" evidence="2">
    <location>
        <begin position="134"/>
        <end position="181"/>
    </location>
</feature>